<name>A0ABT1Z5J7_9ACTN</name>
<proteinExistence type="inferred from homology"/>
<feature type="transmembrane region" description="Helical" evidence="9">
    <location>
        <begin position="58"/>
        <end position="83"/>
    </location>
</feature>
<evidence type="ECO:0000256" key="1">
    <source>
        <dbReference type="ARBA" id="ARBA00004651"/>
    </source>
</evidence>
<evidence type="ECO:0000256" key="4">
    <source>
        <dbReference type="ARBA" id="ARBA00022475"/>
    </source>
</evidence>
<dbReference type="InterPro" id="IPR025720">
    <property type="entry name" value="RibU"/>
</dbReference>
<evidence type="ECO:0000256" key="3">
    <source>
        <dbReference type="ARBA" id="ARBA00022448"/>
    </source>
</evidence>
<keyword evidence="6 9" id="KW-1133">Transmembrane helix</keyword>
<accession>A0ABT1Z5J7</accession>
<comment type="subcellular location">
    <subcellularLocation>
        <location evidence="1">Cell membrane</location>
        <topology evidence="1">Multi-pass membrane protein</topology>
    </subcellularLocation>
</comment>
<feature type="transmembrane region" description="Helical" evidence="9">
    <location>
        <begin position="89"/>
        <end position="110"/>
    </location>
</feature>
<feature type="transmembrane region" description="Helical" evidence="9">
    <location>
        <begin position="24"/>
        <end position="46"/>
    </location>
</feature>
<dbReference type="Pfam" id="PF12822">
    <property type="entry name" value="ECF_trnsprt"/>
    <property type="match status" value="1"/>
</dbReference>
<protein>
    <recommendedName>
        <fullName evidence="8">Riboflavin transporter</fullName>
    </recommendedName>
</protein>
<gene>
    <name evidence="10" type="ORF">NVS32_00725</name>
</gene>
<reference evidence="10 11" key="1">
    <citation type="submission" date="2022-08" db="EMBL/GenBank/DDBJ databases">
        <title>Tractidigestivibacter montrealensis type strain KD21.</title>
        <authorList>
            <person name="Diop K."/>
            <person name="Richard C."/>
            <person name="Routy B."/>
        </authorList>
    </citation>
    <scope>NUCLEOTIDE SEQUENCE [LARGE SCALE GENOMIC DNA]</scope>
    <source>
        <strain evidence="10 11">KD21</strain>
    </source>
</reference>
<evidence type="ECO:0000256" key="7">
    <source>
        <dbReference type="ARBA" id="ARBA00023136"/>
    </source>
</evidence>
<dbReference type="RefSeq" id="WP_258498328.1">
    <property type="nucleotide sequence ID" value="NZ_JANSKA010000001.1"/>
</dbReference>
<evidence type="ECO:0000313" key="10">
    <source>
        <dbReference type="EMBL" id="MCR9035483.1"/>
    </source>
</evidence>
<dbReference type="PANTHER" id="PTHR38438:SF1">
    <property type="entry name" value="RIBOFLAVIN TRANSPORTER RIBU"/>
    <property type="match status" value="1"/>
</dbReference>
<evidence type="ECO:0000256" key="9">
    <source>
        <dbReference type="SAM" id="Phobius"/>
    </source>
</evidence>
<evidence type="ECO:0000313" key="11">
    <source>
        <dbReference type="Proteomes" id="UP001204320"/>
    </source>
</evidence>
<keyword evidence="3 8" id="KW-0813">Transport</keyword>
<dbReference type="Proteomes" id="UP001204320">
    <property type="component" value="Unassembled WGS sequence"/>
</dbReference>
<comment type="function">
    <text evidence="8">Probably a riboflavin-binding protein that interacts with the energy-coupling factor (ECF) ABC-transporter complex.</text>
</comment>
<keyword evidence="7 8" id="KW-0472">Membrane</keyword>
<dbReference type="PIRSF" id="PIRSF037778">
    <property type="entry name" value="UCP037778_transp_RibU"/>
    <property type="match status" value="1"/>
</dbReference>
<dbReference type="Gene3D" id="1.10.1760.20">
    <property type="match status" value="1"/>
</dbReference>
<dbReference type="EMBL" id="JANSKA010000001">
    <property type="protein sequence ID" value="MCR9035483.1"/>
    <property type="molecule type" value="Genomic_DNA"/>
</dbReference>
<keyword evidence="4 8" id="KW-1003">Cell membrane</keyword>
<keyword evidence="5 9" id="KW-0812">Transmembrane</keyword>
<keyword evidence="11" id="KW-1185">Reference proteome</keyword>
<comment type="similarity">
    <text evidence="2 8">Belongs to the prokaryotic riboflavin transporter (P-RFT) (TC 2.A.87) family.</text>
</comment>
<organism evidence="10 11">
    <name type="scientific">Tractidigestivibacter montrealensis</name>
    <dbReference type="NCBI Taxonomy" id="2972466"/>
    <lineage>
        <taxon>Bacteria</taxon>
        <taxon>Bacillati</taxon>
        <taxon>Actinomycetota</taxon>
        <taxon>Coriobacteriia</taxon>
        <taxon>Coriobacteriales</taxon>
        <taxon>Atopobiaceae</taxon>
        <taxon>Tractidigestivibacter</taxon>
    </lineage>
</organism>
<dbReference type="InterPro" id="IPR024529">
    <property type="entry name" value="ECF_trnsprt_substrate-spec"/>
</dbReference>
<feature type="transmembrane region" description="Helical" evidence="9">
    <location>
        <begin position="122"/>
        <end position="143"/>
    </location>
</feature>
<comment type="caution">
    <text evidence="10">The sequence shown here is derived from an EMBL/GenBank/DDBJ whole genome shotgun (WGS) entry which is preliminary data.</text>
</comment>
<evidence type="ECO:0000256" key="6">
    <source>
        <dbReference type="ARBA" id="ARBA00022989"/>
    </source>
</evidence>
<sequence>MAPTSSRNASHSTHAASGWDTRRIAVTALLCAMAAICTLLLEFPILPGVTWLKYDPSGIVALIAGFAFGPAIGAVVSVIPYLVHIATTSGVYGMVMAILATLALVMPASLIYRKQRTMRGAIIGLVTGGIVCLAACIVGNLIVTPFYTGMPVDAVVALIVPALLPFNLIKIVINCVVFVLIMRPAFKAMGIEVPGANNAGDAR</sequence>
<evidence type="ECO:0000256" key="8">
    <source>
        <dbReference type="PIRNR" id="PIRNR037778"/>
    </source>
</evidence>
<feature type="transmembrane region" description="Helical" evidence="9">
    <location>
        <begin position="155"/>
        <end position="181"/>
    </location>
</feature>
<evidence type="ECO:0000256" key="5">
    <source>
        <dbReference type="ARBA" id="ARBA00022692"/>
    </source>
</evidence>
<dbReference type="PANTHER" id="PTHR38438">
    <property type="entry name" value="RIBOFLAVIN TRANSPORTER RIBU"/>
    <property type="match status" value="1"/>
</dbReference>
<evidence type="ECO:0000256" key="2">
    <source>
        <dbReference type="ARBA" id="ARBA00005540"/>
    </source>
</evidence>